<dbReference type="Proteomes" id="UP001251528">
    <property type="component" value="Unassembled WGS sequence"/>
</dbReference>
<dbReference type="EMBL" id="JASWJB010000054">
    <property type="protein sequence ID" value="KAK2603911.1"/>
    <property type="molecule type" value="Genomic_DNA"/>
</dbReference>
<gene>
    <name evidence="4" type="ORF">QQS21_003946</name>
</gene>
<dbReference type="Gene3D" id="1.25.40.20">
    <property type="entry name" value="Ankyrin repeat-containing domain"/>
    <property type="match status" value="2"/>
</dbReference>
<dbReference type="PANTHER" id="PTHR24198:SF165">
    <property type="entry name" value="ANKYRIN REPEAT-CONTAINING PROTEIN-RELATED"/>
    <property type="match status" value="1"/>
</dbReference>
<reference evidence="4" key="1">
    <citation type="submission" date="2023-06" db="EMBL/GenBank/DDBJ databases">
        <title>Conoideocrella luteorostrata (Hypocreales: Clavicipitaceae), a potential biocontrol fungus for elongate hemlock scale in United States Christmas tree production areas.</title>
        <authorList>
            <person name="Barrett H."/>
            <person name="Lovett B."/>
            <person name="Macias A.M."/>
            <person name="Stajich J.E."/>
            <person name="Kasson M.T."/>
        </authorList>
    </citation>
    <scope>NUCLEOTIDE SEQUENCE</scope>
    <source>
        <strain evidence="4">ARSEF 14590</strain>
    </source>
</reference>
<proteinExistence type="predicted"/>
<dbReference type="InterPro" id="IPR002110">
    <property type="entry name" value="Ankyrin_rpt"/>
</dbReference>
<dbReference type="SUPFAM" id="SSF48403">
    <property type="entry name" value="Ankyrin repeat"/>
    <property type="match status" value="1"/>
</dbReference>
<protein>
    <recommendedName>
        <fullName evidence="6">Ankyrin</fullName>
    </recommendedName>
</protein>
<evidence type="ECO:0000256" key="1">
    <source>
        <dbReference type="ARBA" id="ARBA00022737"/>
    </source>
</evidence>
<dbReference type="PANTHER" id="PTHR24198">
    <property type="entry name" value="ANKYRIN REPEAT AND PROTEIN KINASE DOMAIN-CONTAINING PROTEIN"/>
    <property type="match status" value="1"/>
</dbReference>
<name>A0AAJ0G085_9HYPO</name>
<comment type="caution">
    <text evidence="4">The sequence shown here is derived from an EMBL/GenBank/DDBJ whole genome shotgun (WGS) entry which is preliminary data.</text>
</comment>
<dbReference type="PROSITE" id="PS50297">
    <property type="entry name" value="ANK_REP_REGION"/>
    <property type="match status" value="1"/>
</dbReference>
<dbReference type="AlphaFoldDB" id="A0AAJ0G085"/>
<keyword evidence="2 3" id="KW-0040">ANK repeat</keyword>
<keyword evidence="5" id="KW-1185">Reference proteome</keyword>
<keyword evidence="1" id="KW-0677">Repeat</keyword>
<evidence type="ECO:0000256" key="2">
    <source>
        <dbReference type="ARBA" id="ARBA00023043"/>
    </source>
</evidence>
<dbReference type="PROSITE" id="PS50088">
    <property type="entry name" value="ANK_REPEAT"/>
    <property type="match status" value="2"/>
</dbReference>
<dbReference type="InterPro" id="IPR036770">
    <property type="entry name" value="Ankyrin_rpt-contain_sf"/>
</dbReference>
<sequence>MRRAFGIFTATLTEDLCREIAFDFISKISVEVASSQQPNHARLVLLSHFFDGRIPGITSNSSSSALNLNKRNNAEVIKGMELRDFEVNDPSMTPCRFSQRSKAADGAYHIAIMCLDGLGTQRNAKRALEFLDLSVRLGSPQAKMDYPAILAATQPLGTSTSSAYDVAGNARLTSPGYIGQILGSGTVFNDSDQAELLTRHAKSLQPHLVGTSLQLLRTHAAESIEPAACKALISMTIMSRPRMILEGGAEWESKFTSILDMLVTKSVIEHFPKLTGKADNIDLLTFAAQRNDVALKWLINKYTNAELRLHFPRTFSETLPLAVSTNMNFGRSERVQMLLQLSPGNSLLSTSGLLPDLVHHRPSQVPIYGKHLKESGAGAALNEMNYFSETAFDVALQYGYIDVMKYLLEEGASYNECRLTPDFRIDQSLCSPLAMVLGSKIQVDFLMSLNPPPSLIVTASGMNVFHVLAGREPAAESESELDEQLDTFYAMEPGLIDASGGRDKLTPFHLVALHYATTVGAFLYSNGANINALDRMGRTPLDLLLLHGSPDQDYNFDPGMEDSQSKFICDYALAGPIYWHKEQTLQAAMIEKFVKWGAKRSSARPMGNETSVKSLKQDGFLQRVAAYPALEESESNGVGFVAGAFATTKPRNEIFVHPTVTSGVPKKRGTRFLDLFRKRNPRD</sequence>
<dbReference type="SMART" id="SM00248">
    <property type="entry name" value="ANK"/>
    <property type="match status" value="2"/>
</dbReference>
<accession>A0AAJ0G085</accession>
<feature type="repeat" description="ANK" evidence="3">
    <location>
        <begin position="387"/>
        <end position="415"/>
    </location>
</feature>
<feature type="repeat" description="ANK" evidence="3">
    <location>
        <begin position="503"/>
        <end position="535"/>
    </location>
</feature>
<evidence type="ECO:0000313" key="5">
    <source>
        <dbReference type="Proteomes" id="UP001251528"/>
    </source>
</evidence>
<evidence type="ECO:0000313" key="4">
    <source>
        <dbReference type="EMBL" id="KAK2603911.1"/>
    </source>
</evidence>
<organism evidence="4 5">
    <name type="scientific">Conoideocrella luteorostrata</name>
    <dbReference type="NCBI Taxonomy" id="1105319"/>
    <lineage>
        <taxon>Eukaryota</taxon>
        <taxon>Fungi</taxon>
        <taxon>Dikarya</taxon>
        <taxon>Ascomycota</taxon>
        <taxon>Pezizomycotina</taxon>
        <taxon>Sordariomycetes</taxon>
        <taxon>Hypocreomycetidae</taxon>
        <taxon>Hypocreales</taxon>
        <taxon>Clavicipitaceae</taxon>
        <taxon>Conoideocrella</taxon>
    </lineage>
</organism>
<evidence type="ECO:0008006" key="6">
    <source>
        <dbReference type="Google" id="ProtNLM"/>
    </source>
</evidence>
<evidence type="ECO:0000256" key="3">
    <source>
        <dbReference type="PROSITE-ProRule" id="PRU00023"/>
    </source>
</evidence>